<dbReference type="InterPro" id="IPR029063">
    <property type="entry name" value="SAM-dependent_MTases_sf"/>
</dbReference>
<keyword evidence="2" id="KW-0808">Transferase</keyword>
<dbReference type="RefSeq" id="WP_125403542.1">
    <property type="nucleotide sequence ID" value="NZ_JBEHHI010000001.1"/>
</dbReference>
<comment type="caution">
    <text evidence="2">The sequence shown here is derived from an EMBL/GenBank/DDBJ whole genome shotgun (WGS) entry which is preliminary data.</text>
</comment>
<dbReference type="GO" id="GO:0008168">
    <property type="term" value="F:methyltransferase activity"/>
    <property type="evidence" value="ECO:0007669"/>
    <property type="project" value="UniProtKB-KW"/>
</dbReference>
<evidence type="ECO:0000313" key="3">
    <source>
        <dbReference type="Proteomes" id="UP001560019"/>
    </source>
</evidence>
<dbReference type="Gene3D" id="3.40.50.150">
    <property type="entry name" value="Vaccinia Virus protein VP39"/>
    <property type="match status" value="1"/>
</dbReference>
<dbReference type="InterPro" id="IPR041698">
    <property type="entry name" value="Methyltransf_25"/>
</dbReference>
<reference evidence="2 3" key="1">
    <citation type="submission" date="2024-06" db="EMBL/GenBank/DDBJ databases">
        <title>Genome of Rhodovulum iodosum, a marine photoferrotroph.</title>
        <authorList>
            <person name="Bianchini G."/>
            <person name="Nikeleit V."/>
            <person name="Kappler A."/>
            <person name="Bryce C."/>
            <person name="Sanchez-Baracaldo P."/>
        </authorList>
    </citation>
    <scope>NUCLEOTIDE SEQUENCE [LARGE SCALE GENOMIC DNA]</scope>
    <source>
        <strain evidence="2 3">UT/N1</strain>
    </source>
</reference>
<dbReference type="Proteomes" id="UP001560019">
    <property type="component" value="Unassembled WGS sequence"/>
</dbReference>
<gene>
    <name evidence="2" type="ORF">Ga0609869_000399</name>
</gene>
<dbReference type="SUPFAM" id="SSF53335">
    <property type="entry name" value="S-adenosyl-L-methionine-dependent methyltransferases"/>
    <property type="match status" value="1"/>
</dbReference>
<evidence type="ECO:0000313" key="2">
    <source>
        <dbReference type="EMBL" id="MEX5727046.1"/>
    </source>
</evidence>
<protein>
    <submittedName>
        <fullName evidence="2">SAM-dependent methyltransferase</fullName>
    </submittedName>
</protein>
<sequence>MPQNDPAHWDRVYGAREERALSWFQDRPEPSLSLIERHAPAGDVLDVGAGAARLADALLARGRTVALLDLSAVALAATRARLGALAGNATFITADVTRWQPPRRWAVWHDRAVFHFLTEPARRAGYTAALDAALAMGGVAVIATFAPEGPETCSGLPVCRYTPEALSAELDRLLPGQLALVEACALLHETPAGQVQAFQVSVFRRTGRTPLSALVSGSDPR</sequence>
<dbReference type="Pfam" id="PF13649">
    <property type="entry name" value="Methyltransf_25"/>
    <property type="match status" value="1"/>
</dbReference>
<organism evidence="2 3">
    <name type="scientific">Rhodovulum iodosum</name>
    <dbReference type="NCBI Taxonomy" id="68291"/>
    <lineage>
        <taxon>Bacteria</taxon>
        <taxon>Pseudomonadati</taxon>
        <taxon>Pseudomonadota</taxon>
        <taxon>Alphaproteobacteria</taxon>
        <taxon>Rhodobacterales</taxon>
        <taxon>Paracoccaceae</taxon>
        <taxon>Rhodovulum</taxon>
    </lineage>
</organism>
<accession>A0ABV3XP04</accession>
<dbReference type="GO" id="GO:0032259">
    <property type="term" value="P:methylation"/>
    <property type="evidence" value="ECO:0007669"/>
    <property type="project" value="UniProtKB-KW"/>
</dbReference>
<feature type="domain" description="Methyltransferase" evidence="1">
    <location>
        <begin position="44"/>
        <end position="128"/>
    </location>
</feature>
<dbReference type="EMBL" id="JBEHHI010000001">
    <property type="protein sequence ID" value="MEX5727046.1"/>
    <property type="molecule type" value="Genomic_DNA"/>
</dbReference>
<keyword evidence="2" id="KW-0489">Methyltransferase</keyword>
<keyword evidence="3" id="KW-1185">Reference proteome</keyword>
<evidence type="ECO:0000259" key="1">
    <source>
        <dbReference type="Pfam" id="PF13649"/>
    </source>
</evidence>
<proteinExistence type="predicted"/>
<name>A0ABV3XP04_9RHOB</name>